<name>A0ABY8WD73_9ACTN</name>
<protein>
    <submittedName>
        <fullName evidence="1">Uncharacterized protein</fullName>
    </submittedName>
</protein>
<gene>
    <name evidence="1" type="ORF">ACTOB_007885</name>
</gene>
<evidence type="ECO:0000313" key="2">
    <source>
        <dbReference type="Proteomes" id="UP001240150"/>
    </source>
</evidence>
<keyword evidence="2" id="KW-1185">Reference proteome</keyword>
<dbReference type="RefSeq" id="WP_284917067.1">
    <property type="nucleotide sequence ID" value="NZ_CP126980.1"/>
</dbReference>
<dbReference type="EMBL" id="CP126980">
    <property type="protein sequence ID" value="WIM95755.1"/>
    <property type="molecule type" value="Genomic_DNA"/>
</dbReference>
<dbReference type="Proteomes" id="UP001240150">
    <property type="component" value="Chromosome"/>
</dbReference>
<evidence type="ECO:0000313" key="1">
    <source>
        <dbReference type="EMBL" id="WIM95755.1"/>
    </source>
</evidence>
<accession>A0ABY8WD73</accession>
<reference evidence="1 2" key="1">
    <citation type="submission" date="2023-06" db="EMBL/GenBank/DDBJ databases">
        <authorList>
            <person name="Yushchuk O."/>
            <person name="Binda E."/>
            <person name="Ruckert-Reed C."/>
            <person name="Fedorenko V."/>
            <person name="Kalinowski J."/>
            <person name="Marinelli F."/>
        </authorList>
    </citation>
    <scope>NUCLEOTIDE SEQUENCE [LARGE SCALE GENOMIC DNA]</scope>
    <source>
        <strain evidence="1 2">NRRL 3884</strain>
    </source>
</reference>
<organism evidence="1 2">
    <name type="scientific">Actinoplanes oblitus</name>
    <dbReference type="NCBI Taxonomy" id="3040509"/>
    <lineage>
        <taxon>Bacteria</taxon>
        <taxon>Bacillati</taxon>
        <taxon>Actinomycetota</taxon>
        <taxon>Actinomycetes</taxon>
        <taxon>Micromonosporales</taxon>
        <taxon>Micromonosporaceae</taxon>
        <taxon>Actinoplanes</taxon>
    </lineage>
</organism>
<proteinExistence type="predicted"/>
<sequence>MSFSFAKPSSISGGTFFKPIDHMNDLALLIEPTSITKGVENTYQGRTTLRDEVTADVTVFGTSEALEKGEPTEVIKGARVVHGMLTSTLERVMGGAMVAVVRKIPTKNGSGYAFRDVEWEVEAVVGAYWEQREAAVDAARASGAMPSFD</sequence>